<dbReference type="InterPro" id="IPR035965">
    <property type="entry name" value="PAS-like_dom_sf"/>
</dbReference>
<evidence type="ECO:0000256" key="9">
    <source>
        <dbReference type="ARBA" id="ARBA00022777"/>
    </source>
</evidence>
<feature type="modified residue" description="Phosphohistidine" evidence="16">
    <location>
        <position position="1244"/>
    </location>
</feature>
<evidence type="ECO:0000256" key="7">
    <source>
        <dbReference type="ARBA" id="ARBA00022692"/>
    </source>
</evidence>
<evidence type="ECO:0000256" key="5">
    <source>
        <dbReference type="ARBA" id="ARBA00022553"/>
    </source>
</evidence>
<dbReference type="CDD" id="cd00130">
    <property type="entry name" value="PAS"/>
    <property type="match status" value="1"/>
</dbReference>
<organism evidence="25 26">
    <name type="scientific">Candidatus Ozemobacter sibiricus</name>
    <dbReference type="NCBI Taxonomy" id="2268124"/>
    <lineage>
        <taxon>Bacteria</taxon>
        <taxon>Candidatus Ozemobacteria</taxon>
        <taxon>Candidatus Ozemobacterales</taxon>
        <taxon>Candidatus Ozemobacteraceae</taxon>
        <taxon>Candidatus Ozemobacter</taxon>
    </lineage>
</organism>
<dbReference type="Pfam" id="PF00989">
    <property type="entry name" value="PAS"/>
    <property type="match status" value="1"/>
</dbReference>
<dbReference type="EMBL" id="QOQW01000006">
    <property type="protein sequence ID" value="RCK80478.1"/>
    <property type="molecule type" value="Genomic_DNA"/>
</dbReference>
<comment type="subunit">
    <text evidence="14">At low DSF concentrations, interacts with RpfF.</text>
</comment>
<feature type="domain" description="Response regulatory" evidence="22">
    <location>
        <begin position="868"/>
        <end position="990"/>
    </location>
</feature>
<dbReference type="GO" id="GO:0006355">
    <property type="term" value="P:regulation of DNA-templated transcription"/>
    <property type="evidence" value="ECO:0007669"/>
    <property type="project" value="InterPro"/>
</dbReference>
<dbReference type="PROSITE" id="PS50112">
    <property type="entry name" value="PAS"/>
    <property type="match status" value="1"/>
</dbReference>
<keyword evidence="5 17" id="KW-0597">Phosphoprotein</keyword>
<dbReference type="PANTHER" id="PTHR45339:SF1">
    <property type="entry name" value="HYBRID SIGNAL TRANSDUCTION HISTIDINE KINASE J"/>
    <property type="match status" value="1"/>
</dbReference>
<dbReference type="InterPro" id="IPR005467">
    <property type="entry name" value="His_kinase_dom"/>
</dbReference>
<dbReference type="Gene3D" id="1.10.287.130">
    <property type="match status" value="1"/>
</dbReference>
<dbReference type="Pfam" id="PF00072">
    <property type="entry name" value="Response_reg"/>
    <property type="match status" value="1"/>
</dbReference>
<dbReference type="Pfam" id="PF00512">
    <property type="entry name" value="HisKA"/>
    <property type="match status" value="1"/>
</dbReference>
<keyword evidence="8" id="KW-0547">Nucleotide-binding</keyword>
<evidence type="ECO:0000256" key="8">
    <source>
        <dbReference type="ARBA" id="ARBA00022741"/>
    </source>
</evidence>
<feature type="transmembrane region" description="Helical" evidence="20">
    <location>
        <begin position="42"/>
        <end position="63"/>
    </location>
</feature>
<dbReference type="FunFam" id="1.10.287.130:FF:000002">
    <property type="entry name" value="Two-component osmosensing histidine kinase"/>
    <property type="match status" value="1"/>
</dbReference>
<dbReference type="Gene3D" id="3.40.50.2300">
    <property type="match status" value="2"/>
</dbReference>
<gene>
    <name evidence="25" type="ORF">OZSIB_3224</name>
</gene>
<dbReference type="EC" id="2.7.13.3" evidence="3"/>
<comment type="subcellular location">
    <subcellularLocation>
        <location evidence="2">Cell membrane</location>
        <topology evidence="2">Multi-pass membrane protein</topology>
    </subcellularLocation>
</comment>
<dbReference type="PROSITE" id="PS51257">
    <property type="entry name" value="PROKAR_LIPOPROTEIN"/>
    <property type="match status" value="1"/>
</dbReference>
<evidence type="ECO:0000256" key="1">
    <source>
        <dbReference type="ARBA" id="ARBA00000085"/>
    </source>
</evidence>
<dbReference type="CDD" id="cd00082">
    <property type="entry name" value="HisKA"/>
    <property type="match status" value="1"/>
</dbReference>
<dbReference type="InterPro" id="IPR013767">
    <property type="entry name" value="PAS_fold"/>
</dbReference>
<dbReference type="Gene3D" id="3.30.450.20">
    <property type="entry name" value="PAS domain"/>
    <property type="match status" value="1"/>
</dbReference>
<feature type="transmembrane region" description="Helical" evidence="20">
    <location>
        <begin position="106"/>
        <end position="125"/>
    </location>
</feature>
<dbReference type="Proteomes" id="UP000252355">
    <property type="component" value="Unassembled WGS sequence"/>
</dbReference>
<proteinExistence type="predicted"/>
<feature type="transmembrane region" description="Helical" evidence="20">
    <location>
        <begin position="429"/>
        <end position="448"/>
    </location>
</feature>
<keyword evidence="12" id="KW-0902">Two-component regulatory system</keyword>
<evidence type="ECO:0000256" key="11">
    <source>
        <dbReference type="ARBA" id="ARBA00022989"/>
    </source>
</evidence>
<feature type="region of interest" description="Disordered" evidence="19">
    <location>
        <begin position="995"/>
        <end position="1039"/>
    </location>
</feature>
<dbReference type="PRINTS" id="PR00344">
    <property type="entry name" value="BCTRLSENSOR"/>
</dbReference>
<dbReference type="InterPro" id="IPR008207">
    <property type="entry name" value="Sig_transdc_His_kin_Hpt_dom"/>
</dbReference>
<feature type="domain" description="Response regulatory" evidence="22">
    <location>
        <begin position="1050"/>
        <end position="1169"/>
    </location>
</feature>
<evidence type="ECO:0000259" key="23">
    <source>
        <dbReference type="PROSITE" id="PS50112"/>
    </source>
</evidence>
<dbReference type="SUPFAM" id="SSF55785">
    <property type="entry name" value="PYP-like sensor domain (PAS domain)"/>
    <property type="match status" value="1"/>
</dbReference>
<dbReference type="PANTHER" id="PTHR45339">
    <property type="entry name" value="HYBRID SIGNAL TRANSDUCTION HISTIDINE KINASE J"/>
    <property type="match status" value="1"/>
</dbReference>
<keyword evidence="7 20" id="KW-0812">Transmembrane</keyword>
<dbReference type="GO" id="GO:0005524">
    <property type="term" value="F:ATP binding"/>
    <property type="evidence" value="ECO:0007669"/>
    <property type="project" value="UniProtKB-KW"/>
</dbReference>
<evidence type="ECO:0000256" key="19">
    <source>
        <dbReference type="SAM" id="MobiDB-lite"/>
    </source>
</evidence>
<feature type="compositionally biased region" description="Low complexity" evidence="19">
    <location>
        <begin position="995"/>
        <end position="1012"/>
    </location>
</feature>
<dbReference type="InterPro" id="IPR003594">
    <property type="entry name" value="HATPase_dom"/>
</dbReference>
<feature type="coiled-coil region" evidence="18">
    <location>
        <begin position="577"/>
        <end position="611"/>
    </location>
</feature>
<dbReference type="InterPro" id="IPR003661">
    <property type="entry name" value="HisK_dim/P_dom"/>
</dbReference>
<keyword evidence="4" id="KW-1003">Cell membrane</keyword>
<dbReference type="SMART" id="SM00091">
    <property type="entry name" value="PAS"/>
    <property type="match status" value="1"/>
</dbReference>
<evidence type="ECO:0000313" key="25">
    <source>
        <dbReference type="EMBL" id="RCK80478.1"/>
    </source>
</evidence>
<dbReference type="InterPro" id="IPR000014">
    <property type="entry name" value="PAS"/>
</dbReference>
<dbReference type="Pfam" id="PF01627">
    <property type="entry name" value="Hpt"/>
    <property type="match status" value="1"/>
</dbReference>
<feature type="modified residue" description="4-aspartylphosphate" evidence="17">
    <location>
        <position position="922"/>
    </location>
</feature>
<dbReference type="NCBIfam" id="TIGR00229">
    <property type="entry name" value="sensory_box"/>
    <property type="match status" value="1"/>
</dbReference>
<evidence type="ECO:0000313" key="26">
    <source>
        <dbReference type="Proteomes" id="UP000252355"/>
    </source>
</evidence>
<evidence type="ECO:0000256" key="10">
    <source>
        <dbReference type="ARBA" id="ARBA00022840"/>
    </source>
</evidence>
<dbReference type="GO" id="GO:0000155">
    <property type="term" value="F:phosphorelay sensor kinase activity"/>
    <property type="evidence" value="ECO:0007669"/>
    <property type="project" value="InterPro"/>
</dbReference>
<keyword evidence="11 20" id="KW-1133">Transmembrane helix</keyword>
<dbReference type="InterPro" id="IPR036641">
    <property type="entry name" value="HPT_dom_sf"/>
</dbReference>
<dbReference type="InterPro" id="IPR036097">
    <property type="entry name" value="HisK_dim/P_sf"/>
</dbReference>
<evidence type="ECO:0000256" key="6">
    <source>
        <dbReference type="ARBA" id="ARBA00022679"/>
    </source>
</evidence>
<dbReference type="SMART" id="SM00448">
    <property type="entry name" value="REC"/>
    <property type="match status" value="2"/>
</dbReference>
<keyword evidence="6" id="KW-0808">Transferase</keyword>
<name>A0A367ZQS7_9BACT</name>
<feature type="domain" description="HPt" evidence="24">
    <location>
        <begin position="1205"/>
        <end position="1302"/>
    </location>
</feature>
<dbReference type="GO" id="GO:0005886">
    <property type="term" value="C:plasma membrane"/>
    <property type="evidence" value="ECO:0007669"/>
    <property type="project" value="UniProtKB-SubCell"/>
</dbReference>
<dbReference type="Pfam" id="PF02518">
    <property type="entry name" value="HATPase_c"/>
    <property type="match status" value="1"/>
</dbReference>
<feature type="transmembrane region" description="Helical" evidence="20">
    <location>
        <begin position="163"/>
        <end position="183"/>
    </location>
</feature>
<comment type="catalytic activity">
    <reaction evidence="1">
        <text>ATP + protein L-histidine = ADP + protein N-phospho-L-histidine.</text>
        <dbReference type="EC" id="2.7.13.3"/>
    </reaction>
</comment>
<evidence type="ECO:0000256" key="4">
    <source>
        <dbReference type="ARBA" id="ARBA00022475"/>
    </source>
</evidence>
<protein>
    <recommendedName>
        <fullName evidence="15">Sensory/regulatory protein RpfC</fullName>
        <ecNumber evidence="3">2.7.13.3</ecNumber>
    </recommendedName>
</protein>
<dbReference type="InterPro" id="IPR004358">
    <property type="entry name" value="Sig_transdc_His_kin-like_C"/>
</dbReference>
<evidence type="ECO:0000256" key="17">
    <source>
        <dbReference type="PROSITE-ProRule" id="PRU00169"/>
    </source>
</evidence>
<dbReference type="SMART" id="SM00388">
    <property type="entry name" value="HisKA"/>
    <property type="match status" value="1"/>
</dbReference>
<evidence type="ECO:0000256" key="15">
    <source>
        <dbReference type="ARBA" id="ARBA00068150"/>
    </source>
</evidence>
<feature type="transmembrane region" description="Helical" evidence="20">
    <location>
        <begin position="131"/>
        <end position="151"/>
    </location>
</feature>
<dbReference type="InterPro" id="IPR011006">
    <property type="entry name" value="CheY-like_superfamily"/>
</dbReference>
<feature type="transmembrane region" description="Helical" evidence="20">
    <location>
        <begin position="203"/>
        <end position="221"/>
    </location>
</feature>
<evidence type="ECO:0000256" key="20">
    <source>
        <dbReference type="SAM" id="Phobius"/>
    </source>
</evidence>
<feature type="compositionally biased region" description="Pro residues" evidence="19">
    <location>
        <begin position="1016"/>
        <end position="1032"/>
    </location>
</feature>
<dbReference type="SUPFAM" id="SSF55874">
    <property type="entry name" value="ATPase domain of HSP90 chaperone/DNA topoisomerase II/histidine kinase"/>
    <property type="match status" value="1"/>
</dbReference>
<dbReference type="CDD" id="cd17546">
    <property type="entry name" value="REC_hyHK_CKI1_RcsC-like"/>
    <property type="match status" value="1"/>
</dbReference>
<sequence length="1311" mass="142604">MTEILFRQLDLLVFLQGFSLALVACSSLALSSLENGRFPWKWLAGAASLLALDALLQLMGLAWLNLPTTIPLETLRWLALLAFVEFARQAWVAARSTEPDPPDNPFWHGLVGPILAGLLTAIGSATPWPRATWLTIFLASPAALFAGLAIWKFRQVSHPDLRRLPLLSLVWWLLAGLWLLGSIQGHCPFDLLSTWGPGGKHGFSLPIIGLVLTVLLGMAVWRHFGRVCRQRYFDPDTAAWSRWNNRFGLLFVALTILLGFGRTHVVGEAMDQALRQALRQTAAILATLVETGHPEGAPAASLAVVAPGPSRAPGSPVASFGRIQTAGRRLFLIDRQAKSVQVLFEAPLASSPESSPAIALPGPSDELWFQERPDLDAALSQGKAVAIGPVPTRWGYSLVGLAPLGRSPRLAAVEQAAGEHQRQIFQARLFPLVWMLLFLLALLGFFIFQQTSVGAREALARTEGYIRQVFDHLPTAILVQDADGRILAVNARFLEMFQMSREEALRQTMEALTHAGSPAPDLPARRAQVLAGQSIRFEWQGCRRGSGEGFPAEVDCGPIEFGGQPAILTTIQDITIRKQQEAELANTMDQLAMVNRDLVTANQRLDETARQSRTHAAQAESANRAKSGFLASMSHEIRTPINGIIGLAHILLASPLTPEQRHHVKTLLTSSENLLGILNDILDLSKIEAGRLELESLDFDLRTLVEDTLRLSAFLAREKDIELIGRILPEVPLSLRGDPSRLRQILNNLLSNAIKFTSIGEVALTVELADPQEPTGLIRFRIRDTGIGIPHEMLPRLFQPFSQGDSGSRRRHGGSGLGLSIARRLVELMGGEIGVSSLVGKGSTFWFTAAFTPQSTPEPRHKWAAGHRILLLLRHQERCQRLTSLLQEGGALVQTAADLTKTQAALTMAAAERQSFHLLLVDEAELVLPVTEILASLPLAAERAVRTRVVFVTTRYLRSERDALTRAGVAGFLCEPVRPVDLVQCLADLALDEGAPSTTASPPPTASGASAAVPRGSPPPAIQALSPSPPLPSSDSRAESTRVVGWKPLRILLAEDNHINQSITLKLLEMLGYSADAVFDGEEAIEAWQTQRYDLILMDCEMPRLDGYEATRRIRAAQSVIPDSRIPIIALTAHALEGDRERCLAAGMDDHLAKPLTPQRLAAMLSAWAARLPARRPPPQASPTRPPPPPKVFDHASLLASLSQNLPLARKLAGNFREGLANYATSIPAALAAQDLSRVRESAHALKGAAVQFCAQALAEWAARLEAACLKQDQTTANHLVADLGELIEETRRAIDHHLFSSPPPPPPSEA</sequence>
<dbReference type="SMART" id="SM00387">
    <property type="entry name" value="HATPase_c"/>
    <property type="match status" value="1"/>
</dbReference>
<dbReference type="InterPro" id="IPR036890">
    <property type="entry name" value="HATPase_C_sf"/>
</dbReference>
<evidence type="ECO:0000256" key="2">
    <source>
        <dbReference type="ARBA" id="ARBA00004651"/>
    </source>
</evidence>
<dbReference type="FunFam" id="3.30.565.10:FF:000010">
    <property type="entry name" value="Sensor histidine kinase RcsC"/>
    <property type="match status" value="1"/>
</dbReference>
<evidence type="ECO:0000256" key="13">
    <source>
        <dbReference type="ARBA" id="ARBA00023136"/>
    </source>
</evidence>
<dbReference type="PROSITE" id="PS50894">
    <property type="entry name" value="HPT"/>
    <property type="match status" value="1"/>
</dbReference>
<keyword evidence="10" id="KW-0067">ATP-binding</keyword>
<keyword evidence="13 20" id="KW-0472">Membrane</keyword>
<evidence type="ECO:0000256" key="18">
    <source>
        <dbReference type="SAM" id="Coils"/>
    </source>
</evidence>
<dbReference type="SUPFAM" id="SSF47226">
    <property type="entry name" value="Histidine-containing phosphotransfer domain, HPT domain"/>
    <property type="match status" value="1"/>
</dbReference>
<accession>A0A367ZQS7</accession>
<feature type="transmembrane region" description="Helical" evidence="20">
    <location>
        <begin position="12"/>
        <end position="30"/>
    </location>
</feature>
<evidence type="ECO:0000256" key="16">
    <source>
        <dbReference type="PROSITE-ProRule" id="PRU00110"/>
    </source>
</evidence>
<evidence type="ECO:0000256" key="14">
    <source>
        <dbReference type="ARBA" id="ARBA00064003"/>
    </source>
</evidence>
<evidence type="ECO:0000259" key="22">
    <source>
        <dbReference type="PROSITE" id="PS50110"/>
    </source>
</evidence>
<dbReference type="PROSITE" id="PS50109">
    <property type="entry name" value="HIS_KIN"/>
    <property type="match status" value="1"/>
</dbReference>
<evidence type="ECO:0000256" key="3">
    <source>
        <dbReference type="ARBA" id="ARBA00012438"/>
    </source>
</evidence>
<feature type="modified residue" description="4-aspartylphosphate" evidence="17">
    <location>
        <position position="1099"/>
    </location>
</feature>
<dbReference type="SUPFAM" id="SSF52172">
    <property type="entry name" value="CheY-like"/>
    <property type="match status" value="2"/>
</dbReference>
<dbReference type="InterPro" id="IPR001789">
    <property type="entry name" value="Sig_transdc_resp-reg_receiver"/>
</dbReference>
<dbReference type="SUPFAM" id="SSF47384">
    <property type="entry name" value="Homodimeric domain of signal transducing histidine kinase"/>
    <property type="match status" value="1"/>
</dbReference>
<comment type="caution">
    <text evidence="25">The sequence shown here is derived from an EMBL/GenBank/DDBJ whole genome shotgun (WGS) entry which is preliminary data.</text>
</comment>
<evidence type="ECO:0000259" key="21">
    <source>
        <dbReference type="PROSITE" id="PS50109"/>
    </source>
</evidence>
<reference evidence="25 26" key="1">
    <citation type="submission" date="2018-05" db="EMBL/GenBank/DDBJ databases">
        <title>A metagenomic window into the 2 km-deep terrestrial subsurface aquifer revealed taxonomically and functionally diverse microbial community comprising novel uncultured bacterial lineages.</title>
        <authorList>
            <person name="Kadnikov V.V."/>
            <person name="Mardanov A.V."/>
            <person name="Beletsky A.V."/>
            <person name="Banks D."/>
            <person name="Pimenov N.V."/>
            <person name="Frank Y.A."/>
            <person name="Karnachuk O.V."/>
            <person name="Ravin N.V."/>
        </authorList>
    </citation>
    <scope>NUCLEOTIDE SEQUENCE [LARGE SCALE GENOMIC DNA]</scope>
    <source>
        <strain evidence="25">BY5</strain>
    </source>
</reference>
<feature type="domain" description="Histidine kinase" evidence="21">
    <location>
        <begin position="632"/>
        <end position="853"/>
    </location>
</feature>
<keyword evidence="18" id="KW-0175">Coiled coil</keyword>
<keyword evidence="9 25" id="KW-0418">Kinase</keyword>
<dbReference type="PROSITE" id="PS50110">
    <property type="entry name" value="RESPONSE_REGULATORY"/>
    <property type="match status" value="2"/>
</dbReference>
<dbReference type="CDD" id="cd16922">
    <property type="entry name" value="HATPase_EvgS-ArcB-TorS-like"/>
    <property type="match status" value="1"/>
</dbReference>
<evidence type="ECO:0000256" key="12">
    <source>
        <dbReference type="ARBA" id="ARBA00023012"/>
    </source>
</evidence>
<evidence type="ECO:0000259" key="24">
    <source>
        <dbReference type="PROSITE" id="PS50894"/>
    </source>
</evidence>
<feature type="domain" description="PAS" evidence="23">
    <location>
        <begin position="462"/>
        <end position="505"/>
    </location>
</feature>
<dbReference type="Gene3D" id="3.30.565.10">
    <property type="entry name" value="Histidine kinase-like ATPase, C-terminal domain"/>
    <property type="match status" value="1"/>
</dbReference>
<dbReference type="Gene3D" id="1.20.120.160">
    <property type="entry name" value="HPT domain"/>
    <property type="match status" value="1"/>
</dbReference>